<evidence type="ECO:0000313" key="2">
    <source>
        <dbReference type="EMBL" id="TVS28815.1"/>
    </source>
</evidence>
<evidence type="ECO:0000256" key="1">
    <source>
        <dbReference type="SAM" id="Phobius"/>
    </source>
</evidence>
<dbReference type="AlphaFoldDB" id="A0A6C1TXF4"/>
<evidence type="ECO:0008006" key="4">
    <source>
        <dbReference type="Google" id="ProtNLM"/>
    </source>
</evidence>
<reference evidence="2 3" key="1">
    <citation type="submission" date="2018-12" db="EMBL/GenBank/DDBJ databases">
        <title>Corynebacterium sanguinis sp. nov., a clinically-associated and environmental corynebacterium.</title>
        <authorList>
            <person name="Gonzales-Siles L."/>
            <person name="Jaen-Luchoro D."/>
            <person name="Cardew S."/>
            <person name="Inganas E."/>
            <person name="Ohlen M."/>
            <person name="Jensie-Markopolous S."/>
            <person name="Pinyeiro-Iglesias B."/>
            <person name="Molin K."/>
            <person name="Skovbjerg S."/>
            <person name="Svensson-Stadler L."/>
            <person name="Funke G."/>
            <person name="Moore E.R.B."/>
        </authorList>
    </citation>
    <scope>NUCLEOTIDE SEQUENCE [LARGE SCALE GENOMIC DNA]</scope>
    <source>
        <strain evidence="2 3">58734</strain>
    </source>
</reference>
<accession>A0A6C1TXF4</accession>
<keyword evidence="1" id="KW-0472">Membrane</keyword>
<organism evidence="2 3">
    <name type="scientific">Corynebacterium sanguinis</name>
    <dbReference type="NCBI Taxonomy" id="2594913"/>
    <lineage>
        <taxon>Bacteria</taxon>
        <taxon>Bacillati</taxon>
        <taxon>Actinomycetota</taxon>
        <taxon>Actinomycetes</taxon>
        <taxon>Mycobacteriales</taxon>
        <taxon>Corynebacteriaceae</taxon>
        <taxon>Corynebacterium</taxon>
    </lineage>
</organism>
<dbReference type="RefSeq" id="WP_144773067.1">
    <property type="nucleotide sequence ID" value="NZ_JALXMP010000009.1"/>
</dbReference>
<keyword evidence="1" id="KW-0812">Transmembrane</keyword>
<dbReference type="EMBL" id="RXIR01000009">
    <property type="protein sequence ID" value="TVS28815.1"/>
    <property type="molecule type" value="Genomic_DNA"/>
</dbReference>
<gene>
    <name evidence="2" type="ORF">EKI59_05650</name>
</gene>
<sequence>MNRKWTLVVVALVFSFVLQALREWFQRGRGLIDTFSQWEYASNFLLFWALSFLVILLVFFAIDALRLKLASR</sequence>
<name>A0A6C1TXF4_9CORY</name>
<dbReference type="Proteomes" id="UP000336646">
    <property type="component" value="Unassembled WGS sequence"/>
</dbReference>
<evidence type="ECO:0000313" key="3">
    <source>
        <dbReference type="Proteomes" id="UP000336646"/>
    </source>
</evidence>
<keyword evidence="1" id="KW-1133">Transmembrane helix</keyword>
<protein>
    <recommendedName>
        <fullName evidence="4">DUF3923 family protein</fullName>
    </recommendedName>
</protein>
<comment type="caution">
    <text evidence="2">The sequence shown here is derived from an EMBL/GenBank/DDBJ whole genome shotgun (WGS) entry which is preliminary data.</text>
</comment>
<feature type="transmembrane region" description="Helical" evidence="1">
    <location>
        <begin position="46"/>
        <end position="65"/>
    </location>
</feature>
<proteinExistence type="predicted"/>